<comment type="caution">
    <text evidence="10">The sequence shown here is derived from an EMBL/GenBank/DDBJ whole genome shotgun (WGS) entry which is preliminary data.</text>
</comment>
<evidence type="ECO:0000256" key="8">
    <source>
        <dbReference type="SAM" id="MobiDB-lite"/>
    </source>
</evidence>
<dbReference type="Proteomes" id="UP000652761">
    <property type="component" value="Unassembled WGS sequence"/>
</dbReference>
<dbReference type="GO" id="GO:0042372">
    <property type="term" value="P:phylloquinone biosynthetic process"/>
    <property type="evidence" value="ECO:0007669"/>
    <property type="project" value="TreeGrafter"/>
</dbReference>
<comment type="pathway">
    <text evidence="4">Cofactor biosynthesis; phylloquinone biosynthesis.</text>
</comment>
<evidence type="ECO:0000256" key="7">
    <source>
        <dbReference type="ARBA" id="ARBA00066058"/>
    </source>
</evidence>
<evidence type="ECO:0000313" key="10">
    <source>
        <dbReference type="EMBL" id="MQL86711.1"/>
    </source>
</evidence>
<feature type="region of interest" description="Disordered" evidence="8">
    <location>
        <begin position="117"/>
        <end position="140"/>
    </location>
</feature>
<keyword evidence="3" id="KW-0576">Peroxisome</keyword>
<reference evidence="10" key="1">
    <citation type="submission" date="2017-07" db="EMBL/GenBank/DDBJ databases">
        <title>Taro Niue Genome Assembly and Annotation.</title>
        <authorList>
            <person name="Atibalentja N."/>
            <person name="Keating K."/>
            <person name="Fields C.J."/>
        </authorList>
    </citation>
    <scope>NUCLEOTIDE SEQUENCE</scope>
    <source>
        <strain evidence="10">Niue_2</strain>
        <tissue evidence="10">Leaf</tissue>
    </source>
</reference>
<dbReference type="SUPFAM" id="SSF54637">
    <property type="entry name" value="Thioesterase/thiol ester dehydrase-isomerase"/>
    <property type="match status" value="1"/>
</dbReference>
<evidence type="ECO:0000256" key="2">
    <source>
        <dbReference type="ARBA" id="ARBA00022801"/>
    </source>
</evidence>
<dbReference type="Pfam" id="PF03061">
    <property type="entry name" value="4HBT"/>
    <property type="match status" value="1"/>
</dbReference>
<feature type="domain" description="Thioesterase" evidence="9">
    <location>
        <begin position="44"/>
        <end position="114"/>
    </location>
</feature>
<dbReference type="GO" id="GO:0005777">
    <property type="term" value="C:peroxisome"/>
    <property type="evidence" value="ECO:0007669"/>
    <property type="project" value="UniProtKB-SubCell"/>
</dbReference>
<dbReference type="FunFam" id="3.10.129.10:FF:000048">
    <property type="entry name" value="14-dihydroxy-2-naphthoyl-CoA thioesterase 1"/>
    <property type="match status" value="1"/>
</dbReference>
<keyword evidence="11" id="KW-1185">Reference proteome</keyword>
<gene>
    <name evidence="10" type="ORF">Taro_019243</name>
</gene>
<dbReference type="GO" id="GO:0061522">
    <property type="term" value="F:1,4-dihydroxy-2-naphthoyl-CoA thioesterase activity"/>
    <property type="evidence" value="ECO:0007669"/>
    <property type="project" value="TreeGrafter"/>
</dbReference>
<keyword evidence="2" id="KW-0378">Hydrolase</keyword>
<dbReference type="OrthoDB" id="46529at2759"/>
<evidence type="ECO:0000259" key="9">
    <source>
        <dbReference type="Pfam" id="PF03061"/>
    </source>
</evidence>
<dbReference type="InterPro" id="IPR006683">
    <property type="entry name" value="Thioestr_dom"/>
</dbReference>
<organism evidence="10 11">
    <name type="scientific">Colocasia esculenta</name>
    <name type="common">Wild taro</name>
    <name type="synonym">Arum esculentum</name>
    <dbReference type="NCBI Taxonomy" id="4460"/>
    <lineage>
        <taxon>Eukaryota</taxon>
        <taxon>Viridiplantae</taxon>
        <taxon>Streptophyta</taxon>
        <taxon>Embryophyta</taxon>
        <taxon>Tracheophyta</taxon>
        <taxon>Spermatophyta</taxon>
        <taxon>Magnoliopsida</taxon>
        <taxon>Liliopsida</taxon>
        <taxon>Araceae</taxon>
        <taxon>Aroideae</taxon>
        <taxon>Colocasieae</taxon>
        <taxon>Colocasia</taxon>
    </lineage>
</organism>
<comment type="subunit">
    <text evidence="7">Homotetramers.</text>
</comment>
<sequence length="176" mass="18420">MAVAQPAMADLDRPLSVLGFQYDLISPDKLTGHLTVTKTCCQPFGVLHGGVSALVAEAMASMGAYVSSGFGRVAGAQLSINHLRPASLGDSVVAEAIPVHAGKTIQVWEVKLWKMGSSSSSSSADAAAASSSKEEEDLRKRRTLVSTSKVTLVCIRQPQGQVGDGYAHLVKKVAKL</sequence>
<dbReference type="EMBL" id="NMUH01000920">
    <property type="protein sequence ID" value="MQL86711.1"/>
    <property type="molecule type" value="Genomic_DNA"/>
</dbReference>
<proteinExistence type="inferred from homology"/>
<accession>A0A843UTF4</accession>
<evidence type="ECO:0000256" key="5">
    <source>
        <dbReference type="ARBA" id="ARBA00060586"/>
    </source>
</evidence>
<evidence type="ECO:0000256" key="3">
    <source>
        <dbReference type="ARBA" id="ARBA00023140"/>
    </source>
</evidence>
<dbReference type="Gene3D" id="3.10.129.10">
    <property type="entry name" value="Hotdog Thioesterase"/>
    <property type="match status" value="1"/>
</dbReference>
<evidence type="ECO:0000313" key="11">
    <source>
        <dbReference type="Proteomes" id="UP000652761"/>
    </source>
</evidence>
<evidence type="ECO:0000256" key="6">
    <source>
        <dbReference type="ARBA" id="ARBA00061187"/>
    </source>
</evidence>
<name>A0A843UTF4_COLES</name>
<comment type="pathway">
    <text evidence="5">Quinol/quinone metabolism; 1,4-dihydroxy-2-naphthoate biosynthesis; 1,4-dihydroxy-2-naphthoate from chorismate: step 7/7.</text>
</comment>
<comment type="subcellular location">
    <subcellularLocation>
        <location evidence="1">Peroxisome</location>
    </subcellularLocation>
</comment>
<comment type="similarity">
    <text evidence="6">Belongs to the 4-hydroxybenzoyl-CoA thioesterase family. DHNA-CoA hydrolase subfamily.</text>
</comment>
<dbReference type="CDD" id="cd03443">
    <property type="entry name" value="PaaI_thioesterase"/>
    <property type="match status" value="1"/>
</dbReference>
<protein>
    <recommendedName>
        <fullName evidence="9">Thioesterase domain-containing protein</fullName>
    </recommendedName>
</protein>
<dbReference type="InterPro" id="IPR003736">
    <property type="entry name" value="PAAI_dom"/>
</dbReference>
<evidence type="ECO:0000256" key="1">
    <source>
        <dbReference type="ARBA" id="ARBA00004275"/>
    </source>
</evidence>
<feature type="compositionally biased region" description="Low complexity" evidence="8">
    <location>
        <begin position="117"/>
        <end position="131"/>
    </location>
</feature>
<dbReference type="PANTHER" id="PTHR43240">
    <property type="entry name" value="1,4-DIHYDROXY-2-NAPHTHOYL-COA THIOESTERASE 1"/>
    <property type="match status" value="1"/>
</dbReference>
<dbReference type="NCBIfam" id="TIGR00369">
    <property type="entry name" value="unchar_dom_1"/>
    <property type="match status" value="1"/>
</dbReference>
<evidence type="ECO:0000256" key="4">
    <source>
        <dbReference type="ARBA" id="ARBA00060572"/>
    </source>
</evidence>
<dbReference type="AlphaFoldDB" id="A0A843UTF4"/>
<dbReference type="PANTHER" id="PTHR43240:SF24">
    <property type="entry name" value="OS05G0137700 PROTEIN"/>
    <property type="match status" value="1"/>
</dbReference>
<dbReference type="InterPro" id="IPR029069">
    <property type="entry name" value="HotDog_dom_sf"/>
</dbReference>